<dbReference type="PANTHER" id="PTHR10720:SF0">
    <property type="entry name" value="HEME OXYGENASE"/>
    <property type="match status" value="1"/>
</dbReference>
<dbReference type="PIRSF" id="PIRSF000343">
    <property type="entry name" value="Haem_Oase"/>
    <property type="match status" value="1"/>
</dbReference>
<dbReference type="Pfam" id="PF01126">
    <property type="entry name" value="Heme_oxygenase"/>
    <property type="match status" value="1"/>
</dbReference>
<dbReference type="GO" id="GO:0006979">
    <property type="term" value="P:response to oxidative stress"/>
    <property type="evidence" value="ECO:0007669"/>
    <property type="project" value="TreeGrafter"/>
</dbReference>
<dbReference type="GO" id="GO:0046872">
    <property type="term" value="F:metal ion binding"/>
    <property type="evidence" value="ECO:0007669"/>
    <property type="project" value="UniProtKB-KW"/>
</dbReference>
<keyword evidence="3 5" id="KW-0408">Iron</keyword>
<evidence type="ECO:0000256" key="3">
    <source>
        <dbReference type="ARBA" id="ARBA00023004"/>
    </source>
</evidence>
<reference evidence="6 7" key="1">
    <citation type="submission" date="2018-03" db="EMBL/GenBank/DDBJ databases">
        <title>Genomic Encyclopedia of Archaeal and Bacterial Type Strains, Phase II (KMG-II): from individual species to whole genera.</title>
        <authorList>
            <person name="Goeker M."/>
        </authorList>
    </citation>
    <scope>NUCLEOTIDE SEQUENCE [LARGE SCALE GENOMIC DNA]</scope>
    <source>
        <strain evidence="6 7">DSM 45601</strain>
    </source>
</reference>
<dbReference type="RefSeq" id="WP_106252050.1">
    <property type="nucleotide sequence ID" value="NZ_PVZC01000009.1"/>
</dbReference>
<feature type="binding site" description="axial binding residue" evidence="5">
    <location>
        <position position="33"/>
    </location>
    <ligand>
        <name>heme b</name>
        <dbReference type="ChEBI" id="CHEBI:60344"/>
    </ligand>
    <ligandPart>
        <name>Fe</name>
        <dbReference type="ChEBI" id="CHEBI:18248"/>
    </ligandPart>
</feature>
<feature type="binding site" evidence="4">
    <location>
        <position position="26"/>
    </location>
    <ligand>
        <name>heme b</name>
        <dbReference type="ChEBI" id="CHEBI:60344"/>
    </ligand>
</feature>
<dbReference type="InterPro" id="IPR016053">
    <property type="entry name" value="Haem_Oase-like"/>
</dbReference>
<keyword evidence="1 4" id="KW-0349">Heme</keyword>
<dbReference type="Gene3D" id="1.20.910.10">
    <property type="entry name" value="Heme oxygenase-like"/>
    <property type="match status" value="1"/>
</dbReference>
<evidence type="ECO:0000313" key="7">
    <source>
        <dbReference type="Proteomes" id="UP000237846"/>
    </source>
</evidence>
<evidence type="ECO:0000256" key="4">
    <source>
        <dbReference type="PIRSR" id="PIRSR000343-1"/>
    </source>
</evidence>
<dbReference type="InterPro" id="IPR002051">
    <property type="entry name" value="Haem_Oase"/>
</dbReference>
<feature type="binding site" evidence="4">
    <location>
        <position position="188"/>
    </location>
    <ligand>
        <name>heme b</name>
        <dbReference type="ChEBI" id="CHEBI:60344"/>
    </ligand>
</feature>
<dbReference type="PANTHER" id="PTHR10720">
    <property type="entry name" value="HEME OXYGENASE"/>
    <property type="match status" value="1"/>
</dbReference>
<evidence type="ECO:0000313" key="6">
    <source>
        <dbReference type="EMBL" id="PRX95717.1"/>
    </source>
</evidence>
<keyword evidence="7" id="KW-1185">Reference proteome</keyword>
<dbReference type="GO" id="GO:0006788">
    <property type="term" value="P:heme oxidation"/>
    <property type="evidence" value="ECO:0007669"/>
    <property type="project" value="InterPro"/>
</dbReference>
<keyword evidence="2 5" id="KW-0479">Metal-binding</keyword>
<accession>A0A2T0PW30</accession>
<evidence type="ECO:0000256" key="1">
    <source>
        <dbReference type="ARBA" id="ARBA00022617"/>
    </source>
</evidence>
<dbReference type="PRINTS" id="PR00088">
    <property type="entry name" value="HAEMOXYGNASE"/>
</dbReference>
<dbReference type="AlphaFoldDB" id="A0A2T0PW30"/>
<dbReference type="CDD" id="cd19165">
    <property type="entry name" value="HemeO"/>
    <property type="match status" value="1"/>
</dbReference>
<name>A0A2T0PW30_9ACTN</name>
<protein>
    <submittedName>
        <fullName evidence="6">Heme oxygenase</fullName>
    </submittedName>
</protein>
<dbReference type="GO" id="GO:0020037">
    <property type="term" value="F:heme binding"/>
    <property type="evidence" value="ECO:0007669"/>
    <property type="project" value="TreeGrafter"/>
</dbReference>
<organism evidence="6 7">
    <name type="scientific">Allonocardiopsis opalescens</name>
    <dbReference type="NCBI Taxonomy" id="1144618"/>
    <lineage>
        <taxon>Bacteria</taxon>
        <taxon>Bacillati</taxon>
        <taxon>Actinomycetota</taxon>
        <taxon>Actinomycetes</taxon>
        <taxon>Streptosporangiales</taxon>
        <taxon>Allonocardiopsis</taxon>
    </lineage>
</organism>
<proteinExistence type="predicted"/>
<evidence type="ECO:0000256" key="5">
    <source>
        <dbReference type="PIRSR" id="PIRSR000343-2"/>
    </source>
</evidence>
<dbReference type="InterPro" id="IPR016084">
    <property type="entry name" value="Haem_Oase-like_multi-hlx"/>
</dbReference>
<dbReference type="OrthoDB" id="5493802at2"/>
<dbReference type="EMBL" id="PVZC01000009">
    <property type="protein sequence ID" value="PRX95717.1"/>
    <property type="molecule type" value="Genomic_DNA"/>
</dbReference>
<feature type="binding site" evidence="4">
    <location>
        <position position="140"/>
    </location>
    <ligand>
        <name>heme b</name>
        <dbReference type="ChEBI" id="CHEBI:60344"/>
    </ligand>
</feature>
<comment type="caution">
    <text evidence="6">The sequence shown here is derived from an EMBL/GenBank/DDBJ whole genome shotgun (WGS) entry which is preliminary data.</text>
</comment>
<evidence type="ECO:0000256" key="2">
    <source>
        <dbReference type="ARBA" id="ARBA00022723"/>
    </source>
</evidence>
<sequence length="232" mass="25876">MDTSREQHRPDGAGGSAAEPFSARLRAATWDRHAEAERDGYLTALMAGRVSRGGYAEMVAQHYFAYAELERVGRLLAAHPVAAPFVRPELERVPALERDLEFLYGPGWRARVAPSAATGRYVRRLGEMADWPAGFVAHHYTRYIGDLSGGQFIRRFVSRHYGFPGDDGTAFYVFDALGSLPRFKDRYRAALDGLAVGEEERARVVAETVTAYRLNIEVLAELGRSREIDRVA</sequence>
<dbReference type="GO" id="GO:0004392">
    <property type="term" value="F:heme oxygenase (decyclizing) activity"/>
    <property type="evidence" value="ECO:0007669"/>
    <property type="project" value="InterPro"/>
</dbReference>
<dbReference type="Proteomes" id="UP000237846">
    <property type="component" value="Unassembled WGS sequence"/>
</dbReference>
<dbReference type="GO" id="GO:0042167">
    <property type="term" value="P:heme catabolic process"/>
    <property type="evidence" value="ECO:0007669"/>
    <property type="project" value="TreeGrafter"/>
</dbReference>
<gene>
    <name evidence="6" type="ORF">CLV72_109328</name>
</gene>
<dbReference type="SUPFAM" id="SSF48613">
    <property type="entry name" value="Heme oxygenase-like"/>
    <property type="match status" value="1"/>
</dbReference>